<dbReference type="PROSITE" id="PS51061">
    <property type="entry name" value="R3H"/>
    <property type="match status" value="1"/>
</dbReference>
<proteinExistence type="predicted"/>
<feature type="domain" description="R3H" evidence="3">
    <location>
        <begin position="670"/>
        <end position="734"/>
    </location>
</feature>
<dbReference type="InterPro" id="IPR001374">
    <property type="entry name" value="R3H_dom"/>
</dbReference>
<evidence type="ECO:0000313" key="4">
    <source>
        <dbReference type="EMBL" id="KZT63736.1"/>
    </source>
</evidence>
<feature type="domain" description="G-patch" evidence="2">
    <location>
        <begin position="791"/>
        <end position="835"/>
    </location>
</feature>
<gene>
    <name evidence="4" type="ORF">DAEQUDRAFT_770335</name>
</gene>
<protein>
    <recommendedName>
        <fullName evidence="6">Protein SQS1</fullName>
    </recommendedName>
</protein>
<evidence type="ECO:0000259" key="2">
    <source>
        <dbReference type="PROSITE" id="PS50174"/>
    </source>
</evidence>
<name>A0A165KXY2_9APHY</name>
<dbReference type="STRING" id="1314783.A0A165KXY2"/>
<feature type="compositionally biased region" description="Acidic residues" evidence="1">
    <location>
        <begin position="480"/>
        <end position="500"/>
    </location>
</feature>
<feature type="compositionally biased region" description="Acidic residues" evidence="1">
    <location>
        <begin position="444"/>
        <end position="470"/>
    </location>
</feature>
<dbReference type="SMART" id="SM00443">
    <property type="entry name" value="G_patch"/>
    <property type="match status" value="1"/>
</dbReference>
<accession>A0A165KXY2</accession>
<dbReference type="OrthoDB" id="21470at2759"/>
<feature type="compositionally biased region" description="Basic residues" evidence="1">
    <location>
        <begin position="320"/>
        <end position="331"/>
    </location>
</feature>
<feature type="region of interest" description="Disordered" evidence="1">
    <location>
        <begin position="246"/>
        <end position="267"/>
    </location>
</feature>
<dbReference type="InterPro" id="IPR051189">
    <property type="entry name" value="Splicing_assoc_domain"/>
</dbReference>
<feature type="region of interest" description="Disordered" evidence="1">
    <location>
        <begin position="756"/>
        <end position="785"/>
    </location>
</feature>
<dbReference type="PROSITE" id="PS50174">
    <property type="entry name" value="G_PATCH"/>
    <property type="match status" value="1"/>
</dbReference>
<dbReference type="InterPro" id="IPR036867">
    <property type="entry name" value="R3H_dom_sf"/>
</dbReference>
<organism evidence="4 5">
    <name type="scientific">Daedalea quercina L-15889</name>
    <dbReference type="NCBI Taxonomy" id="1314783"/>
    <lineage>
        <taxon>Eukaryota</taxon>
        <taxon>Fungi</taxon>
        <taxon>Dikarya</taxon>
        <taxon>Basidiomycota</taxon>
        <taxon>Agaricomycotina</taxon>
        <taxon>Agaricomycetes</taxon>
        <taxon>Polyporales</taxon>
        <taxon>Fomitopsis</taxon>
    </lineage>
</organism>
<evidence type="ECO:0000256" key="1">
    <source>
        <dbReference type="SAM" id="MobiDB-lite"/>
    </source>
</evidence>
<dbReference type="GO" id="GO:0003676">
    <property type="term" value="F:nucleic acid binding"/>
    <property type="evidence" value="ECO:0007669"/>
    <property type="project" value="UniProtKB-UniRule"/>
</dbReference>
<dbReference type="PANTHER" id="PTHR14195">
    <property type="entry name" value="G PATCH DOMAIN CONTAINING PROTEIN 2"/>
    <property type="match status" value="1"/>
</dbReference>
<dbReference type="SMART" id="SM00393">
    <property type="entry name" value="R3H"/>
    <property type="match status" value="1"/>
</dbReference>
<dbReference type="Gene3D" id="3.30.1370.50">
    <property type="entry name" value="R3H-like domain"/>
    <property type="match status" value="1"/>
</dbReference>
<sequence length="835" mass="91267">MDSPRGRGFFRGRGRGDYNETTRGRGRPSRGQLNSRLRAGVPLSKLLNEDRPLLKPIVFVRSVHTATLFQQEEDILQPLVEPVAENEKSHVPTAEQVSRVFNGQAESDHNLSGAEEEIKEIDFADLGKLQAEVDAIATTMAGEHTHTRVTTDTKVKEETFAGFFVDTTPAPVTARSAPTAMTDRMEGALGEDDEIIVYVAPHPRLSRAPTPATLAETITTTSILTGRELTNTQQINTSAVPALPSIPEASASPGTNIPPVPNDVDEAPAPTAVAPQISEPPSIPEPPSFESISFSFETSVRKKQTRRLFPVGGPRSLLPRSKKARRRRPRHLGAFGAAVSEAQARREGRERDPREAEQRRGDSDVNFGESSEDDAGVEEVSNGVGAMDLDVDAGISLDAMKSFVKSMSAEGSRHVTMDDIADGERMRAEDAQEEGEDSSRGSDEESEESDGEEEADEDDEEDKELEETLDAEERALVGEVSEDDEEQEEDEDEDDSSDENDTPKTGFQARLARMRARDKGRNNGKGKARQMDDSSDEDMETNVAWADEDEDFIAEIEEMLDANAYLLSSGDRKARKKLFKAVEDGVFDDDEFATMRTPAPRKKDTHVPQGLQEQWDKDRQKKAENKRRHAEARIAVAADPLAVHKGGKKGRKAMLAAAKLDSHVEVENRVVGFVSLEAQIRRFLADISGKGTMALPPCDKDTRKKIHELASAFNLKSESKGKGTGRYTTLVKTSRSGIAINEKKIRGILKRNQDSIWDAPGRGKGKGRAGQSLAKHREGEEVGKAAPKISQSNIGFRMLAAMGWAEGDRIGLSGGLDAPLTAKMKKTKLGLGATM</sequence>
<dbReference type="Pfam" id="PF01585">
    <property type="entry name" value="G-patch"/>
    <property type="match status" value="1"/>
</dbReference>
<feature type="compositionally biased region" description="Basic and acidic residues" evidence="1">
    <location>
        <begin position="343"/>
        <end position="363"/>
    </location>
</feature>
<evidence type="ECO:0000313" key="5">
    <source>
        <dbReference type="Proteomes" id="UP000076727"/>
    </source>
</evidence>
<dbReference type="Proteomes" id="UP000076727">
    <property type="component" value="Unassembled WGS sequence"/>
</dbReference>
<feature type="compositionally biased region" description="Basic and acidic residues" evidence="1">
    <location>
        <begin position="14"/>
        <end position="23"/>
    </location>
</feature>
<feature type="region of interest" description="Disordered" evidence="1">
    <location>
        <begin position="406"/>
        <end position="540"/>
    </location>
</feature>
<dbReference type="SUPFAM" id="SSF82708">
    <property type="entry name" value="R3H domain"/>
    <property type="match status" value="1"/>
</dbReference>
<feature type="compositionally biased region" description="Basic and acidic residues" evidence="1">
    <location>
        <begin position="411"/>
        <end position="430"/>
    </location>
</feature>
<evidence type="ECO:0000259" key="3">
    <source>
        <dbReference type="PROSITE" id="PS51061"/>
    </source>
</evidence>
<feature type="region of interest" description="Disordered" evidence="1">
    <location>
        <begin position="1"/>
        <end position="34"/>
    </location>
</feature>
<dbReference type="InterPro" id="IPR000467">
    <property type="entry name" value="G_patch_dom"/>
</dbReference>
<feature type="region of interest" description="Disordered" evidence="1">
    <location>
        <begin position="594"/>
        <end position="625"/>
    </location>
</feature>
<dbReference type="EMBL" id="KV429160">
    <property type="protein sequence ID" value="KZT63736.1"/>
    <property type="molecule type" value="Genomic_DNA"/>
</dbReference>
<feature type="region of interest" description="Disordered" evidence="1">
    <location>
        <begin position="303"/>
        <end position="383"/>
    </location>
</feature>
<dbReference type="AlphaFoldDB" id="A0A165KXY2"/>
<keyword evidence="5" id="KW-1185">Reference proteome</keyword>
<evidence type="ECO:0008006" key="6">
    <source>
        <dbReference type="Google" id="ProtNLM"/>
    </source>
</evidence>
<dbReference type="Pfam" id="PF01424">
    <property type="entry name" value="R3H"/>
    <property type="match status" value="1"/>
</dbReference>
<reference evidence="4 5" key="1">
    <citation type="journal article" date="2016" name="Mol. Biol. Evol.">
        <title>Comparative Genomics of Early-Diverging Mushroom-Forming Fungi Provides Insights into the Origins of Lignocellulose Decay Capabilities.</title>
        <authorList>
            <person name="Nagy L.G."/>
            <person name="Riley R."/>
            <person name="Tritt A."/>
            <person name="Adam C."/>
            <person name="Daum C."/>
            <person name="Floudas D."/>
            <person name="Sun H."/>
            <person name="Yadav J.S."/>
            <person name="Pangilinan J."/>
            <person name="Larsson K.H."/>
            <person name="Matsuura K."/>
            <person name="Barry K."/>
            <person name="Labutti K."/>
            <person name="Kuo R."/>
            <person name="Ohm R.A."/>
            <person name="Bhattacharya S.S."/>
            <person name="Shirouzu T."/>
            <person name="Yoshinaga Y."/>
            <person name="Martin F.M."/>
            <person name="Grigoriev I.V."/>
            <person name="Hibbett D.S."/>
        </authorList>
    </citation>
    <scope>NUCLEOTIDE SEQUENCE [LARGE SCALE GENOMIC DNA]</scope>
    <source>
        <strain evidence="4 5">L-15889</strain>
    </source>
</reference>
<feature type="compositionally biased region" description="Basic and acidic residues" evidence="1">
    <location>
        <begin position="614"/>
        <end position="623"/>
    </location>
</feature>